<gene>
    <name evidence="1" type="ORF">F0M16_17840</name>
</gene>
<evidence type="ECO:0000313" key="1">
    <source>
        <dbReference type="EMBL" id="KAA1253395.1"/>
    </source>
</evidence>
<organism evidence="1 2">
    <name type="scientific">Vibrio cholerae</name>
    <dbReference type="NCBI Taxonomy" id="666"/>
    <lineage>
        <taxon>Bacteria</taxon>
        <taxon>Pseudomonadati</taxon>
        <taxon>Pseudomonadota</taxon>
        <taxon>Gammaproteobacteria</taxon>
        <taxon>Vibrionales</taxon>
        <taxon>Vibrionaceae</taxon>
        <taxon>Vibrio</taxon>
    </lineage>
</organism>
<dbReference type="AlphaFoldDB" id="A0A5Q6PEV4"/>
<reference evidence="1 2" key="1">
    <citation type="submission" date="2019-09" db="EMBL/GenBank/DDBJ databases">
        <authorList>
            <person name="Kritzky A."/>
            <person name="Schelkanova E.Y."/>
            <person name="Alkhova Z.V."/>
            <person name="Smirnova N.I."/>
        </authorList>
    </citation>
    <scope>NUCLEOTIDE SEQUENCE [LARGE SCALE GENOMIC DNA]</scope>
    <source>
        <strain evidence="1 2">M1526</strain>
    </source>
</reference>
<comment type="caution">
    <text evidence="1">The sequence shown here is derived from an EMBL/GenBank/DDBJ whole genome shotgun (WGS) entry which is preliminary data.</text>
</comment>
<sequence length="163" mass="18759">MIAVQNIEDAECIFEDATKSTFKIVERGILIDNNKSEGHILVRNIKNGEHQLFSTPFMKYGFTFYRDTTPDDIIEKYLKIPGDEDERLIEVSNELCDLLGVDRGCGDDYIFIDATENKFDLEDEQTTKDITLFESDKFIVLDGEPFGFDEYLIADKGKISYKK</sequence>
<name>A0A5Q6PEV4_VIBCL</name>
<evidence type="ECO:0000313" key="2">
    <source>
        <dbReference type="Proteomes" id="UP000323225"/>
    </source>
</evidence>
<dbReference type="EMBL" id="VUAA01000022">
    <property type="protein sequence ID" value="KAA1253395.1"/>
    <property type="molecule type" value="Genomic_DNA"/>
</dbReference>
<accession>A0A5Q6PEV4</accession>
<proteinExistence type="predicted"/>
<protein>
    <submittedName>
        <fullName evidence="1">Uncharacterized protein</fullName>
    </submittedName>
</protein>
<dbReference type="Proteomes" id="UP000323225">
    <property type="component" value="Unassembled WGS sequence"/>
</dbReference>